<dbReference type="Pfam" id="PF14622">
    <property type="entry name" value="Ribonucleas_3_3"/>
    <property type="match status" value="2"/>
</dbReference>
<evidence type="ECO:0000313" key="3">
    <source>
        <dbReference type="EMBL" id="OQR85296.1"/>
    </source>
</evidence>
<dbReference type="OrthoDB" id="67027at2759"/>
<dbReference type="STRING" id="1202772.A0A1V9YHX8"/>
<reference evidence="3 4" key="1">
    <citation type="journal article" date="2014" name="Genome Biol. Evol.">
        <title>The secreted proteins of Achlya hypogyna and Thraustotheca clavata identify the ancestral oomycete secretome and reveal gene acquisitions by horizontal gene transfer.</title>
        <authorList>
            <person name="Misner I."/>
            <person name="Blouin N."/>
            <person name="Leonard G."/>
            <person name="Richards T.A."/>
            <person name="Lane C.E."/>
        </authorList>
    </citation>
    <scope>NUCLEOTIDE SEQUENCE [LARGE SCALE GENOMIC DNA]</scope>
    <source>
        <strain evidence="3 4">ATCC 48635</strain>
    </source>
</reference>
<dbReference type="AlphaFoldDB" id="A0A1V9YHX8"/>
<name>A0A1V9YHX8_ACHHY</name>
<feature type="domain" description="RNase III" evidence="2">
    <location>
        <begin position="319"/>
        <end position="499"/>
    </location>
</feature>
<sequence>MADAFVLQWTADGTAPWAWTSMVSSNVVAQEIAAKTTIVVDDDEYIFDGFLLLCPGHLADAPPVHYTRNSIKCTLVPDRQQLPLPLRHRPAHADACMHSFEQFLLGDVLRIPIAECPGFGGAAGMHIYPRFVSRKDQTPDSLEKVLASNRLGFGVGRLLPMDIVADYLDATARCTAQWFLGEYPSDKLLHHVVSTDDPDSSLRELSPTPLAYPRYFRIDAIEHPEVRARHRSSMLHPGGKAVLMHKAQGACNYDGVTDARKSRAWTRTAPVGAVSPEVRALRLAVAATACYLTGLKADVIELATALPLVTKALLHAEKLRRFEDRWGLRFRNPTLLPQAFTHASYVDCAVASVNCAAAVAARVHLGLPLVAPATSRLKRKAPESELESITQAHTDGDFAPLARAPGAQSYERLEFLGDTVLSLLVATTSFLRLTDAPEGQLSETRSRMVSNDMIGEMALALHLDELLLSAFDAAPPAVVKKLAADALEAVVGAVFLDQGLDGGLAAARRLVGAMLAAFDEELCELIFLPEDALRESLLAVVDADAAALASHPQAPALVAAHAAFHARSAAVRIERPHLWLLACTHKSFKRHCVAADAFVPGGHGNYERLEFLGDAVLEVVATFRLLQLFPFHQVPLGRRQLPTAENLLSNVRSALVSNARLAAVGAALGLAEVARLGDNVLDNGIHLPGVVADMVEASLAASFLETVRALGRKWLMMSQWSLQSVASFFDAHLAPLVNEVAVRNREWMSPRQRLVARLHKWNPQTSVRVQATTPWLETPQTHAVALYLDGYLVCRASAKSKDLAWDRLATKALRLLGV</sequence>
<dbReference type="GO" id="GO:0006396">
    <property type="term" value="P:RNA processing"/>
    <property type="evidence" value="ECO:0007669"/>
    <property type="project" value="InterPro"/>
</dbReference>
<organism evidence="3 4">
    <name type="scientific">Achlya hypogyna</name>
    <name type="common">Oomycete</name>
    <name type="synonym">Protoachlya hypogyna</name>
    <dbReference type="NCBI Taxonomy" id="1202772"/>
    <lineage>
        <taxon>Eukaryota</taxon>
        <taxon>Sar</taxon>
        <taxon>Stramenopiles</taxon>
        <taxon>Oomycota</taxon>
        <taxon>Saprolegniomycetes</taxon>
        <taxon>Saprolegniales</taxon>
        <taxon>Achlyaceae</taxon>
        <taxon>Achlya</taxon>
    </lineage>
</organism>
<dbReference type="InterPro" id="IPR000999">
    <property type="entry name" value="RNase_III_dom"/>
</dbReference>
<dbReference type="EMBL" id="JNBR01001731">
    <property type="protein sequence ID" value="OQR85296.1"/>
    <property type="molecule type" value="Genomic_DNA"/>
</dbReference>
<dbReference type="InterPro" id="IPR036389">
    <property type="entry name" value="RNase_III_sf"/>
</dbReference>
<evidence type="ECO:0000256" key="1">
    <source>
        <dbReference type="ARBA" id="ARBA00022801"/>
    </source>
</evidence>
<keyword evidence="1" id="KW-0378">Hydrolase</keyword>
<dbReference type="Gene3D" id="1.10.1520.10">
    <property type="entry name" value="Ribonuclease III domain"/>
    <property type="match status" value="2"/>
</dbReference>
<dbReference type="SUPFAM" id="SSF69065">
    <property type="entry name" value="RNase III domain-like"/>
    <property type="match status" value="2"/>
</dbReference>
<accession>A0A1V9YHX8</accession>
<dbReference type="GO" id="GO:0004525">
    <property type="term" value="F:ribonuclease III activity"/>
    <property type="evidence" value="ECO:0007669"/>
    <property type="project" value="InterPro"/>
</dbReference>
<protein>
    <submittedName>
        <fullName evidence="3">Ribonuclease 3-like</fullName>
    </submittedName>
</protein>
<evidence type="ECO:0000313" key="4">
    <source>
        <dbReference type="Proteomes" id="UP000243579"/>
    </source>
</evidence>
<gene>
    <name evidence="3" type="ORF">ACHHYP_11994</name>
</gene>
<comment type="caution">
    <text evidence="3">The sequence shown here is derived from an EMBL/GenBank/DDBJ whole genome shotgun (WGS) entry which is preliminary data.</text>
</comment>
<dbReference type="Proteomes" id="UP000243579">
    <property type="component" value="Unassembled WGS sequence"/>
</dbReference>
<keyword evidence="4" id="KW-1185">Reference proteome</keyword>
<dbReference type="PANTHER" id="PTHR14950">
    <property type="entry name" value="DICER-RELATED"/>
    <property type="match status" value="1"/>
</dbReference>
<dbReference type="PROSITE" id="PS50142">
    <property type="entry name" value="RNASE_3_2"/>
    <property type="match status" value="2"/>
</dbReference>
<dbReference type="PANTHER" id="PTHR14950:SF37">
    <property type="entry name" value="ENDORIBONUCLEASE DICER"/>
    <property type="match status" value="1"/>
</dbReference>
<evidence type="ECO:0000259" key="2">
    <source>
        <dbReference type="PROSITE" id="PS50142"/>
    </source>
</evidence>
<dbReference type="CDD" id="cd00593">
    <property type="entry name" value="RIBOc"/>
    <property type="match status" value="2"/>
</dbReference>
<dbReference type="SMART" id="SM00535">
    <property type="entry name" value="RIBOc"/>
    <property type="match status" value="2"/>
</dbReference>
<dbReference type="PROSITE" id="PS00517">
    <property type="entry name" value="RNASE_3_1"/>
    <property type="match status" value="1"/>
</dbReference>
<proteinExistence type="predicted"/>
<feature type="domain" description="RNase III" evidence="2">
    <location>
        <begin position="603"/>
        <end position="707"/>
    </location>
</feature>